<evidence type="ECO:0000313" key="5">
    <source>
        <dbReference type="EMBL" id="CAD7289683.1"/>
    </source>
</evidence>
<dbReference type="InterPro" id="IPR044946">
    <property type="entry name" value="Restrct_endonuc_typeI_TRD_sf"/>
</dbReference>
<dbReference type="PANTHER" id="PTHR30408">
    <property type="entry name" value="TYPE-1 RESTRICTION ENZYME ECOKI SPECIFICITY PROTEIN"/>
    <property type="match status" value="1"/>
</dbReference>
<dbReference type="RefSeq" id="WP_229933531.1">
    <property type="nucleotide sequence ID" value="NZ_CAJHOF010000021.1"/>
</dbReference>
<keyword evidence="2" id="KW-0680">Restriction system</keyword>
<feature type="domain" description="Type I restriction modification DNA specificity" evidence="4">
    <location>
        <begin position="295"/>
        <end position="457"/>
    </location>
</feature>
<evidence type="ECO:0000313" key="6">
    <source>
        <dbReference type="Proteomes" id="UP000789803"/>
    </source>
</evidence>
<dbReference type="CDD" id="cd17260">
    <property type="entry name" value="RMtype1_S_EcoEI-TRD1-CR1_like"/>
    <property type="match status" value="1"/>
</dbReference>
<dbReference type="InterPro" id="IPR052021">
    <property type="entry name" value="Type-I_RS_S_subunit"/>
</dbReference>
<keyword evidence="3" id="KW-0238">DNA-binding</keyword>
<reference evidence="5 6" key="1">
    <citation type="submission" date="2020-11" db="EMBL/GenBank/DDBJ databases">
        <authorList>
            <person name="Peeters C."/>
        </authorList>
    </citation>
    <scope>NUCLEOTIDE SEQUENCE [LARGE SCALE GENOMIC DNA]</scope>
    <source>
        <strain evidence="5 6">LMG 7974</strain>
    </source>
</reference>
<accession>A0ABM8QA85</accession>
<dbReference type="SUPFAM" id="SSF116734">
    <property type="entry name" value="DNA methylase specificity domain"/>
    <property type="match status" value="2"/>
</dbReference>
<dbReference type="Pfam" id="PF01420">
    <property type="entry name" value="Methylase_S"/>
    <property type="match status" value="1"/>
</dbReference>
<dbReference type="EMBL" id="CAJHOF010000021">
    <property type="protein sequence ID" value="CAD7289683.1"/>
    <property type="molecule type" value="Genomic_DNA"/>
</dbReference>
<comment type="caution">
    <text evidence="5">The sequence shown here is derived from an EMBL/GenBank/DDBJ whole genome shotgun (WGS) entry which is preliminary data.</text>
</comment>
<proteinExistence type="inferred from homology"/>
<dbReference type="Gene3D" id="3.90.220.20">
    <property type="entry name" value="DNA methylase specificity domains"/>
    <property type="match status" value="2"/>
</dbReference>
<evidence type="ECO:0000256" key="2">
    <source>
        <dbReference type="ARBA" id="ARBA00022747"/>
    </source>
</evidence>
<keyword evidence="6" id="KW-1185">Reference proteome</keyword>
<name>A0ABM8QA85_9BACT</name>
<protein>
    <recommendedName>
        <fullName evidence="4">Type I restriction modification DNA specificity domain-containing protein</fullName>
    </recommendedName>
</protein>
<dbReference type="Proteomes" id="UP000789803">
    <property type="component" value="Unassembled WGS sequence"/>
</dbReference>
<evidence type="ECO:0000256" key="1">
    <source>
        <dbReference type="ARBA" id="ARBA00010923"/>
    </source>
</evidence>
<evidence type="ECO:0000256" key="3">
    <source>
        <dbReference type="ARBA" id="ARBA00023125"/>
    </source>
</evidence>
<sequence>MTSNLNQTLQSKYPNLEISVLKISEVKENNENFRIDSEPFKKSNLITNQYIDYVKLSDIALINPSKTEISNLNLDTEVSFISMQNLGTGNINDRETGTIKDYKTGYTYFAENDILIAKITPCMEHGKCSIATNLKNKIGFGSTEFNVFRINDNRFVKEFVFCFLNRENIRKIAADNMIGTSGRQRVPTNFYENLLIPLFPIEFQQQIEQMVRQSHECLEQSKGLYRQAEVLLYEEIGLDPNDPLSSIQPLSNRLNVSVQTLKQSFLATGRLDSEYYQQKYDDIENLIKNYHNGYMRLKDIGNFANGSLISEDFYVEKAKRAYIRIKELSFNSPIKIEESVYINDNFVAKNEATVKENDFVIATIGNTIGKVNLVPKELSGSFISNNTSKFSLFDKNIMPEFLELLLRSVIVQEQIQRDFTQTAQPKISNYSLENILIPKFSLKIQESIAKNLQKSFDLRSEAKNLLKNAKERVENSIIVGGG</sequence>
<dbReference type="InterPro" id="IPR000055">
    <property type="entry name" value="Restrct_endonuc_typeI_TRD"/>
</dbReference>
<organism evidence="5 6">
    <name type="scientific">Campylobacter majalis</name>
    <dbReference type="NCBI Taxonomy" id="2790656"/>
    <lineage>
        <taxon>Bacteria</taxon>
        <taxon>Pseudomonadati</taxon>
        <taxon>Campylobacterota</taxon>
        <taxon>Epsilonproteobacteria</taxon>
        <taxon>Campylobacterales</taxon>
        <taxon>Campylobacteraceae</taxon>
        <taxon>Campylobacter</taxon>
    </lineage>
</organism>
<evidence type="ECO:0000259" key="4">
    <source>
        <dbReference type="Pfam" id="PF01420"/>
    </source>
</evidence>
<comment type="similarity">
    <text evidence="1">Belongs to the type-I restriction system S methylase family.</text>
</comment>
<gene>
    <name evidence="5" type="ORF">LMG7974_01760</name>
</gene>
<dbReference type="PANTHER" id="PTHR30408:SF12">
    <property type="entry name" value="TYPE I RESTRICTION ENZYME MJAVIII SPECIFICITY SUBUNIT"/>
    <property type="match status" value="1"/>
</dbReference>